<dbReference type="InterPro" id="IPR008942">
    <property type="entry name" value="ENTH_VHS"/>
</dbReference>
<dbReference type="FunFam" id="2.30.30.40:FF:000072">
    <property type="entry name" value="Unconventional Myosin IB"/>
    <property type="match status" value="1"/>
</dbReference>
<dbReference type="EMBL" id="MCFL01000011">
    <property type="protein sequence ID" value="ORZ37690.1"/>
    <property type="molecule type" value="Genomic_DNA"/>
</dbReference>
<dbReference type="GO" id="GO:0033565">
    <property type="term" value="C:ESCRT-0 complex"/>
    <property type="evidence" value="ECO:0007669"/>
    <property type="project" value="TreeGrafter"/>
</dbReference>
<dbReference type="SUPFAM" id="SSF50044">
    <property type="entry name" value="SH3-domain"/>
    <property type="match status" value="1"/>
</dbReference>
<dbReference type="STRING" id="765915.A0A1Y2HSW4"/>
<evidence type="ECO:0000256" key="6">
    <source>
        <dbReference type="ARBA" id="ARBA00022753"/>
    </source>
</evidence>
<protein>
    <recommendedName>
        <fullName evidence="3">Class E vacuolar protein-sorting machinery protein HSE1</fullName>
    </recommendedName>
    <alternativeName>
        <fullName evidence="4">Class E vacuolar protein-sorting machinery protein hse1</fullName>
    </alternativeName>
</protein>
<keyword evidence="5 7" id="KW-0728">SH3 domain</keyword>
<dbReference type="SUPFAM" id="SSF48464">
    <property type="entry name" value="ENTH/VHS domain"/>
    <property type="match status" value="1"/>
</dbReference>
<dbReference type="PANTHER" id="PTHR45929:SF3">
    <property type="entry name" value="JAK PATHWAY SIGNAL TRANSDUCTION ADAPTOR MOLECULE"/>
    <property type="match status" value="1"/>
</dbReference>
<evidence type="ECO:0000256" key="1">
    <source>
        <dbReference type="ARBA" id="ARBA00004177"/>
    </source>
</evidence>
<dbReference type="SMART" id="SM00326">
    <property type="entry name" value="SH3"/>
    <property type="match status" value="1"/>
</dbReference>
<dbReference type="GO" id="GO:0035091">
    <property type="term" value="F:phosphatidylinositol binding"/>
    <property type="evidence" value="ECO:0007669"/>
    <property type="project" value="InterPro"/>
</dbReference>
<accession>A0A1Y2HSW4</accession>
<dbReference type="GO" id="GO:0043328">
    <property type="term" value="P:protein transport to vacuole involved in ubiquitin-dependent protein catabolic process via the multivesicular body sorting pathway"/>
    <property type="evidence" value="ECO:0007669"/>
    <property type="project" value="TreeGrafter"/>
</dbReference>
<evidence type="ECO:0000259" key="10">
    <source>
        <dbReference type="PROSITE" id="PS50179"/>
    </source>
</evidence>
<evidence type="ECO:0000313" key="12">
    <source>
        <dbReference type="Proteomes" id="UP000193411"/>
    </source>
</evidence>
<keyword evidence="12" id="KW-1185">Reference proteome</keyword>
<comment type="similarity">
    <text evidence="2">Belongs to the STAM family.</text>
</comment>
<dbReference type="InterPro" id="IPR001452">
    <property type="entry name" value="SH3_domain"/>
</dbReference>
<feature type="compositionally biased region" description="Low complexity" evidence="8">
    <location>
        <begin position="299"/>
        <end position="316"/>
    </location>
</feature>
<dbReference type="Pfam" id="PF00018">
    <property type="entry name" value="SH3_1"/>
    <property type="match status" value="1"/>
</dbReference>
<feature type="compositionally biased region" description="Basic and acidic residues" evidence="8">
    <location>
        <begin position="165"/>
        <end position="175"/>
    </location>
</feature>
<name>A0A1Y2HSW4_9FUNG</name>
<evidence type="ECO:0000256" key="4">
    <source>
        <dbReference type="ARBA" id="ARBA00018978"/>
    </source>
</evidence>
<dbReference type="PRINTS" id="PR00452">
    <property type="entry name" value="SH3DOMAIN"/>
</dbReference>
<dbReference type="GO" id="GO:0043130">
    <property type="term" value="F:ubiquitin binding"/>
    <property type="evidence" value="ECO:0007669"/>
    <property type="project" value="InterPro"/>
</dbReference>
<dbReference type="Gene3D" id="2.30.30.40">
    <property type="entry name" value="SH3 Domains"/>
    <property type="match status" value="1"/>
</dbReference>
<evidence type="ECO:0000256" key="8">
    <source>
        <dbReference type="SAM" id="MobiDB-lite"/>
    </source>
</evidence>
<dbReference type="PROSITE" id="PS50179">
    <property type="entry name" value="VHS"/>
    <property type="match status" value="1"/>
</dbReference>
<comment type="subcellular location">
    <subcellularLocation>
        <location evidence="1">Endosome</location>
    </subcellularLocation>
</comment>
<reference evidence="11 12" key="1">
    <citation type="submission" date="2016-07" db="EMBL/GenBank/DDBJ databases">
        <title>Pervasive Adenine N6-methylation of Active Genes in Fungi.</title>
        <authorList>
            <consortium name="DOE Joint Genome Institute"/>
            <person name="Mondo S.J."/>
            <person name="Dannebaum R.O."/>
            <person name="Kuo R.C."/>
            <person name="Labutti K."/>
            <person name="Haridas S."/>
            <person name="Kuo A."/>
            <person name="Salamov A."/>
            <person name="Ahrendt S.R."/>
            <person name="Lipzen A."/>
            <person name="Sullivan W."/>
            <person name="Andreopoulos W.B."/>
            <person name="Clum A."/>
            <person name="Lindquist E."/>
            <person name="Daum C."/>
            <person name="Ramamoorthy G.K."/>
            <person name="Gryganskyi A."/>
            <person name="Culley D."/>
            <person name="Magnuson J.K."/>
            <person name="James T.Y."/>
            <person name="O'Malley M.A."/>
            <person name="Stajich J.E."/>
            <person name="Spatafora J.W."/>
            <person name="Visel A."/>
            <person name="Grigoriev I.V."/>
        </authorList>
    </citation>
    <scope>NUCLEOTIDE SEQUENCE [LARGE SCALE GENOMIC DNA]</scope>
    <source>
        <strain evidence="11 12">PL171</strain>
    </source>
</reference>
<keyword evidence="6" id="KW-0967">Endosome</keyword>
<feature type="domain" description="VHS" evidence="10">
    <location>
        <begin position="11"/>
        <end position="141"/>
    </location>
</feature>
<dbReference type="Proteomes" id="UP000193411">
    <property type="component" value="Unassembled WGS sequence"/>
</dbReference>
<dbReference type="PANTHER" id="PTHR45929">
    <property type="entry name" value="JAK PATHWAY SIGNAL TRANSDUCTION ADAPTOR MOLECULE"/>
    <property type="match status" value="1"/>
</dbReference>
<dbReference type="Gene3D" id="1.20.5.1940">
    <property type="match status" value="1"/>
</dbReference>
<dbReference type="SUPFAM" id="SSF89009">
    <property type="entry name" value="GAT-like domain"/>
    <property type="match status" value="1"/>
</dbReference>
<feature type="domain" description="SH3" evidence="9">
    <location>
        <begin position="229"/>
        <end position="288"/>
    </location>
</feature>
<dbReference type="InterPro" id="IPR036028">
    <property type="entry name" value="SH3-like_dom_sf"/>
</dbReference>
<dbReference type="Gene3D" id="1.25.40.90">
    <property type="match status" value="1"/>
</dbReference>
<dbReference type="Pfam" id="PF00790">
    <property type="entry name" value="VHS"/>
    <property type="match status" value="1"/>
</dbReference>
<feature type="region of interest" description="Disordered" evidence="8">
    <location>
        <begin position="192"/>
        <end position="227"/>
    </location>
</feature>
<feature type="region of interest" description="Disordered" evidence="8">
    <location>
        <begin position="288"/>
        <end position="316"/>
    </location>
</feature>
<evidence type="ECO:0000256" key="7">
    <source>
        <dbReference type="PROSITE-ProRule" id="PRU00192"/>
    </source>
</evidence>
<dbReference type="PROSITE" id="PS50002">
    <property type="entry name" value="SH3"/>
    <property type="match status" value="1"/>
</dbReference>
<evidence type="ECO:0000256" key="3">
    <source>
        <dbReference type="ARBA" id="ARBA00017923"/>
    </source>
</evidence>
<comment type="caution">
    <text evidence="11">The sequence shown here is derived from an EMBL/GenBank/DDBJ whole genome shotgun (WGS) entry which is preliminary data.</text>
</comment>
<dbReference type="AlphaFoldDB" id="A0A1Y2HSW4"/>
<dbReference type="CDD" id="cd16978">
    <property type="entry name" value="VHS_HSE1"/>
    <property type="match status" value="1"/>
</dbReference>
<proteinExistence type="inferred from homology"/>
<evidence type="ECO:0000256" key="2">
    <source>
        <dbReference type="ARBA" id="ARBA00009666"/>
    </source>
</evidence>
<feature type="compositionally biased region" description="Low complexity" evidence="8">
    <location>
        <begin position="201"/>
        <end position="218"/>
    </location>
</feature>
<organism evidence="11 12">
    <name type="scientific">Catenaria anguillulae PL171</name>
    <dbReference type="NCBI Taxonomy" id="765915"/>
    <lineage>
        <taxon>Eukaryota</taxon>
        <taxon>Fungi</taxon>
        <taxon>Fungi incertae sedis</taxon>
        <taxon>Blastocladiomycota</taxon>
        <taxon>Blastocladiomycetes</taxon>
        <taxon>Blastocladiales</taxon>
        <taxon>Catenariaceae</taxon>
        <taxon>Catenaria</taxon>
    </lineage>
</organism>
<dbReference type="InterPro" id="IPR050670">
    <property type="entry name" value="STAM"/>
</dbReference>
<feature type="compositionally biased region" description="Low complexity" evidence="8">
    <location>
        <begin position="483"/>
        <end position="530"/>
    </location>
</feature>
<evidence type="ECO:0000259" key="9">
    <source>
        <dbReference type="PROSITE" id="PS50002"/>
    </source>
</evidence>
<evidence type="ECO:0000256" key="5">
    <source>
        <dbReference type="ARBA" id="ARBA00022443"/>
    </source>
</evidence>
<feature type="region of interest" description="Disordered" evidence="8">
    <location>
        <begin position="151"/>
        <end position="175"/>
    </location>
</feature>
<sequence>MPSIRELVDQATSESAIGEDWSLFLSLCDLVDTQGAQGARECVLAISKRVPHRNPNVGLLALSLTESLVKNCSKHVQREISSRQFTEVLVKALTASETHPKVKDKIRAVIEMCVQEYRDDPMLGYMADVKAKLVGLGHVFVAGNAAEAASRRRQNKHAAAAAGGAKKDDDEEARKLKEKEDLELAIALSLSEHQAQEQQKRTSTITSSTTARTSVVASTPPPPTADSQQIQFHVRALYDFPGTDRGELPFRTGDVIAVTDADYDDWWEGTLRGKSGLIPSNYVQRLDGASSGNPAAQGSGAPTSAPNASPGSGSSASLDSLLAHAANIDALLATLATLDPRTTNPLDHAQIQQQYRQLVDLRPALVTQLTAVRAKKDRVLDLNDKLTRARATYDRLMDEAVRGATAHSQAGYATGPAYVYGGMPPQPPNGYYPPAAQHQPQQHMGIPPAAGQGMPIMHTGGSIASQQPGYAPPPTLQQQQVYAAPAPNWSPPANQQQFQQQPPQSLPQAAQGQQGYAPPPFQQQAHAQAPMYQPGQ</sequence>
<evidence type="ECO:0000313" key="11">
    <source>
        <dbReference type="EMBL" id="ORZ37690.1"/>
    </source>
</evidence>
<dbReference type="InterPro" id="IPR002014">
    <property type="entry name" value="VHS_dom"/>
</dbReference>
<gene>
    <name evidence="11" type="ORF">BCR44DRAFT_1429749</name>
</gene>
<feature type="compositionally biased region" description="Low complexity" evidence="8">
    <location>
        <begin position="432"/>
        <end position="443"/>
    </location>
</feature>
<dbReference type="OrthoDB" id="10255964at2759"/>
<dbReference type="SMART" id="SM00288">
    <property type="entry name" value="VHS"/>
    <property type="match status" value="1"/>
</dbReference>
<feature type="region of interest" description="Disordered" evidence="8">
    <location>
        <begin position="429"/>
        <end position="536"/>
    </location>
</feature>